<comment type="caution">
    <text evidence="9">The sequence shown here is derived from an EMBL/GenBank/DDBJ whole genome shotgun (WGS) entry which is preliminary data.</text>
</comment>
<evidence type="ECO:0000313" key="9">
    <source>
        <dbReference type="EMBL" id="NJC05213.1"/>
    </source>
</evidence>
<dbReference type="SUPFAM" id="SSF56601">
    <property type="entry name" value="beta-lactamase/transpeptidase-like"/>
    <property type="match status" value="1"/>
</dbReference>
<dbReference type="Pfam" id="PF13354">
    <property type="entry name" value="Beta-lactamase2"/>
    <property type="match status" value="1"/>
</dbReference>
<comment type="similarity">
    <text evidence="2 6">Belongs to the class-A beta-lactamase family.</text>
</comment>
<dbReference type="InterPro" id="IPR000871">
    <property type="entry name" value="Beta-lactam_class-A"/>
</dbReference>
<name>A0A7X6BFU2_9SPHN</name>
<sequence length="285" mass="30657">MRVFALLAWILSLVAAHPALAASSPHLQSLEQQLATLLAGRSGDVGVAALDLATGETVAINGDKAYPMASTMKVAVAAAYLDQVESGRRTLNDRIAGQSARALIESMMIKSNNQSTDLLIANLGGPRAIQQWLDHNQIRGVRVDRNIARLLADKRDLWDLRDSSTPVAMVEMLRSLDKGNILTPANRAYLLDVMARCSTGKNRIRGMLAGVPIAHKTGTLNNYTSDVGYLTLPDGRRLAVAFFARGGTDRPLTIAQAARTIYDGFAGWVRSVAFSDSMARAISAN</sequence>
<keyword evidence="7" id="KW-0732">Signal</keyword>
<feature type="chain" id="PRO_5030846082" description="Beta-lactamase" evidence="7">
    <location>
        <begin position="22"/>
        <end position="285"/>
    </location>
</feature>
<dbReference type="GO" id="GO:0008800">
    <property type="term" value="F:beta-lactamase activity"/>
    <property type="evidence" value="ECO:0007669"/>
    <property type="project" value="UniProtKB-UniRule"/>
</dbReference>
<evidence type="ECO:0000256" key="5">
    <source>
        <dbReference type="ARBA" id="ARBA00023251"/>
    </source>
</evidence>
<dbReference type="AlphaFoldDB" id="A0A7X6BFU2"/>
<dbReference type="PROSITE" id="PS00146">
    <property type="entry name" value="BETA_LACTAMASE_A"/>
    <property type="match status" value="1"/>
</dbReference>
<organism evidence="9 10">
    <name type="scientific">Sphingomonas kaistensis</name>
    <dbReference type="NCBI Taxonomy" id="298708"/>
    <lineage>
        <taxon>Bacteria</taxon>
        <taxon>Pseudomonadati</taxon>
        <taxon>Pseudomonadota</taxon>
        <taxon>Alphaproteobacteria</taxon>
        <taxon>Sphingomonadales</taxon>
        <taxon>Sphingomonadaceae</taxon>
        <taxon>Sphingomonas</taxon>
    </lineage>
</organism>
<keyword evidence="10" id="KW-1185">Reference proteome</keyword>
<dbReference type="PRINTS" id="PR00118">
    <property type="entry name" value="BLACTAMASEA"/>
</dbReference>
<evidence type="ECO:0000256" key="3">
    <source>
        <dbReference type="ARBA" id="ARBA00012865"/>
    </source>
</evidence>
<dbReference type="InterPro" id="IPR012338">
    <property type="entry name" value="Beta-lactam/transpept-like"/>
</dbReference>
<dbReference type="GO" id="GO:0030655">
    <property type="term" value="P:beta-lactam antibiotic catabolic process"/>
    <property type="evidence" value="ECO:0007669"/>
    <property type="project" value="InterPro"/>
</dbReference>
<dbReference type="Gene3D" id="3.40.710.10">
    <property type="entry name" value="DD-peptidase/beta-lactamase superfamily"/>
    <property type="match status" value="1"/>
</dbReference>
<reference evidence="9 10" key="1">
    <citation type="submission" date="2020-03" db="EMBL/GenBank/DDBJ databases">
        <title>Genomic Encyclopedia of Type Strains, Phase IV (KMG-IV): sequencing the most valuable type-strain genomes for metagenomic binning, comparative biology and taxonomic classification.</title>
        <authorList>
            <person name="Goeker M."/>
        </authorList>
    </citation>
    <scope>NUCLEOTIDE SEQUENCE [LARGE SCALE GENOMIC DNA]</scope>
    <source>
        <strain evidence="9 10">DSM 16846</strain>
    </source>
</reference>
<evidence type="ECO:0000313" key="10">
    <source>
        <dbReference type="Proteomes" id="UP000558192"/>
    </source>
</evidence>
<dbReference type="EC" id="3.5.2.6" evidence="3 6"/>
<evidence type="ECO:0000256" key="4">
    <source>
        <dbReference type="ARBA" id="ARBA00022801"/>
    </source>
</evidence>
<keyword evidence="4 6" id="KW-0378">Hydrolase</keyword>
<proteinExistence type="inferred from homology"/>
<dbReference type="PANTHER" id="PTHR35333:SF3">
    <property type="entry name" value="BETA-LACTAMASE-TYPE TRANSPEPTIDASE FOLD CONTAINING PROTEIN"/>
    <property type="match status" value="1"/>
</dbReference>
<feature type="signal peptide" evidence="7">
    <location>
        <begin position="1"/>
        <end position="21"/>
    </location>
</feature>
<evidence type="ECO:0000256" key="6">
    <source>
        <dbReference type="RuleBase" id="RU361140"/>
    </source>
</evidence>
<evidence type="ECO:0000256" key="1">
    <source>
        <dbReference type="ARBA" id="ARBA00001526"/>
    </source>
</evidence>
<dbReference type="PANTHER" id="PTHR35333">
    <property type="entry name" value="BETA-LACTAMASE"/>
    <property type="match status" value="1"/>
</dbReference>
<dbReference type="Proteomes" id="UP000558192">
    <property type="component" value="Unassembled WGS sequence"/>
</dbReference>
<evidence type="ECO:0000259" key="8">
    <source>
        <dbReference type="Pfam" id="PF13354"/>
    </source>
</evidence>
<gene>
    <name evidence="9" type="ORF">GGQ97_001006</name>
</gene>
<feature type="domain" description="Beta-lactamase class A catalytic" evidence="8">
    <location>
        <begin position="46"/>
        <end position="243"/>
    </location>
</feature>
<protein>
    <recommendedName>
        <fullName evidence="3 6">Beta-lactamase</fullName>
        <ecNumber evidence="3 6">3.5.2.6</ecNumber>
    </recommendedName>
</protein>
<dbReference type="EMBL" id="JAATJC010000001">
    <property type="protein sequence ID" value="NJC05213.1"/>
    <property type="molecule type" value="Genomic_DNA"/>
</dbReference>
<keyword evidence="5 6" id="KW-0046">Antibiotic resistance</keyword>
<dbReference type="RefSeq" id="WP_245197892.1">
    <property type="nucleotide sequence ID" value="NZ_JAATJC010000001.1"/>
</dbReference>
<evidence type="ECO:0000256" key="7">
    <source>
        <dbReference type="SAM" id="SignalP"/>
    </source>
</evidence>
<comment type="catalytic activity">
    <reaction evidence="1 6">
        <text>a beta-lactam + H2O = a substituted beta-amino acid</text>
        <dbReference type="Rhea" id="RHEA:20401"/>
        <dbReference type="ChEBI" id="CHEBI:15377"/>
        <dbReference type="ChEBI" id="CHEBI:35627"/>
        <dbReference type="ChEBI" id="CHEBI:140347"/>
        <dbReference type="EC" id="3.5.2.6"/>
    </reaction>
</comment>
<dbReference type="InterPro" id="IPR023650">
    <property type="entry name" value="Beta-lactam_class-A_AS"/>
</dbReference>
<evidence type="ECO:0000256" key="2">
    <source>
        <dbReference type="ARBA" id="ARBA00009009"/>
    </source>
</evidence>
<accession>A0A7X6BFU2</accession>
<dbReference type="InterPro" id="IPR045155">
    <property type="entry name" value="Beta-lactam_cat"/>
</dbReference>
<dbReference type="GO" id="GO:0046677">
    <property type="term" value="P:response to antibiotic"/>
    <property type="evidence" value="ECO:0007669"/>
    <property type="project" value="UniProtKB-UniRule"/>
</dbReference>